<dbReference type="AlphaFoldDB" id="A0A366HVZ6"/>
<evidence type="ECO:0000256" key="1">
    <source>
        <dbReference type="SAM" id="SignalP"/>
    </source>
</evidence>
<protein>
    <submittedName>
        <fullName evidence="3">Uncharacterized protein DUF4537</fullName>
    </submittedName>
</protein>
<evidence type="ECO:0000313" key="4">
    <source>
        <dbReference type="Proteomes" id="UP000253426"/>
    </source>
</evidence>
<dbReference type="EMBL" id="QNRR01000001">
    <property type="protein sequence ID" value="RBP48090.1"/>
    <property type="molecule type" value="Genomic_DNA"/>
</dbReference>
<feature type="domain" description="Tudor" evidence="2">
    <location>
        <begin position="28"/>
        <end position="83"/>
    </location>
</feature>
<dbReference type="PANTHER" id="PTHR46297">
    <property type="entry name" value="ZINC FINGER CCCH-TYPE WITH G PATCH DOMAIN-CONTAINING PROTEIN"/>
    <property type="match status" value="1"/>
</dbReference>
<dbReference type="Proteomes" id="UP000253426">
    <property type="component" value="Unassembled WGS sequence"/>
</dbReference>
<name>A0A366HVZ6_9BACT</name>
<comment type="caution">
    <text evidence="3">The sequence shown here is derived from an EMBL/GenBank/DDBJ whole genome shotgun (WGS) entry which is preliminary data.</text>
</comment>
<dbReference type="SMART" id="SM00333">
    <property type="entry name" value="TUDOR"/>
    <property type="match status" value="5"/>
</dbReference>
<keyword evidence="4" id="KW-1185">Reference proteome</keyword>
<dbReference type="InterPro" id="IPR002999">
    <property type="entry name" value="Tudor"/>
</dbReference>
<dbReference type="OrthoDB" id="7596738at2"/>
<feature type="chain" id="PRO_5017016386" evidence="1">
    <location>
        <begin position="25"/>
        <end position="335"/>
    </location>
</feature>
<dbReference type="RefSeq" id="WP_113956964.1">
    <property type="nucleotide sequence ID" value="NZ_QNRR01000001.1"/>
</dbReference>
<accession>A0A366HVZ6</accession>
<feature type="domain" description="Tudor" evidence="2">
    <location>
        <begin position="269"/>
        <end position="325"/>
    </location>
</feature>
<dbReference type="Gene3D" id="2.30.30.140">
    <property type="match status" value="5"/>
</dbReference>
<gene>
    <name evidence="3" type="ORF">DES53_101890</name>
</gene>
<feature type="domain" description="Tudor" evidence="2">
    <location>
        <begin position="152"/>
        <end position="208"/>
    </location>
</feature>
<evidence type="ECO:0000313" key="3">
    <source>
        <dbReference type="EMBL" id="RBP48090.1"/>
    </source>
</evidence>
<proteinExistence type="predicted"/>
<organism evidence="3 4">
    <name type="scientific">Roseimicrobium gellanilyticum</name>
    <dbReference type="NCBI Taxonomy" id="748857"/>
    <lineage>
        <taxon>Bacteria</taxon>
        <taxon>Pseudomonadati</taxon>
        <taxon>Verrucomicrobiota</taxon>
        <taxon>Verrucomicrobiia</taxon>
        <taxon>Verrucomicrobiales</taxon>
        <taxon>Verrucomicrobiaceae</taxon>
        <taxon>Roseimicrobium</taxon>
    </lineage>
</organism>
<sequence>MKTIRVLGATLMAVSVTFASQLLAGPGSQIGVGNRVAAMWSNGGYFLGTVTEIEGERFNILFEDGDRLAVDSSRVVALREDTAFAVGERVMAAWKGISMYPGVVTKVHAKSCMVKWDDGDAPLLVAKDKIFHADKAVVATTAVTMIPTVSDQTFKVGDHVMAVWKNGHKFPGVISQVEGNHFLIRWDDGDTPLWVAKEGISSLEGARVTTATTFNVGEHVAAQWRDSRYYPGVVTEVRGSQCLIKWDDGDEPLFVLQEHIRALPNTPSASLNVGDHVLASWKDGHKYPGVIAEVRGDSCLIRWDDGDEPLFVAKDKILPFPQQQVRLLPGATPGR</sequence>
<evidence type="ECO:0000259" key="2">
    <source>
        <dbReference type="SMART" id="SM00333"/>
    </source>
</evidence>
<feature type="signal peptide" evidence="1">
    <location>
        <begin position="1"/>
        <end position="24"/>
    </location>
</feature>
<feature type="domain" description="Tudor" evidence="2">
    <location>
        <begin position="84"/>
        <end position="138"/>
    </location>
</feature>
<feature type="domain" description="Tudor" evidence="2">
    <location>
        <begin position="212"/>
        <end position="268"/>
    </location>
</feature>
<reference evidence="3 4" key="1">
    <citation type="submission" date="2018-06" db="EMBL/GenBank/DDBJ databases">
        <title>Genomic Encyclopedia of Type Strains, Phase IV (KMG-IV): sequencing the most valuable type-strain genomes for metagenomic binning, comparative biology and taxonomic classification.</title>
        <authorList>
            <person name="Goeker M."/>
        </authorList>
    </citation>
    <scope>NUCLEOTIDE SEQUENCE [LARGE SCALE GENOMIC DNA]</scope>
    <source>
        <strain evidence="3 4">DSM 25532</strain>
    </source>
</reference>
<keyword evidence="1" id="KW-0732">Signal</keyword>
<dbReference type="SUPFAM" id="SSF63748">
    <property type="entry name" value="Tudor/PWWP/MBT"/>
    <property type="match status" value="3"/>
</dbReference>